<evidence type="ECO:0000313" key="1">
    <source>
        <dbReference type="EMBL" id="MFC1850774.1"/>
    </source>
</evidence>
<protein>
    <recommendedName>
        <fullName evidence="3">HTH marR-type domain-containing protein</fullName>
    </recommendedName>
</protein>
<keyword evidence="2" id="KW-1185">Reference proteome</keyword>
<sequence>MSNEKFDVRESFSNPELLRSIGAAWRLFFFLLLQVEITSKSYTTRPHILAEALGVSITTFTAWLHRLQTLNILAVKSVEDKVKISFRPPFNKIMLVTEEGLELEKDQKSKEAIFDESTTDAILRRRAFSMKKVHEDIEFILNKLLSLELRLNALEGSYQQHHRSQSAEK</sequence>
<accession>A0ABV6YX46</accession>
<comment type="caution">
    <text evidence="1">The sequence shown here is derived from an EMBL/GenBank/DDBJ whole genome shotgun (WGS) entry which is preliminary data.</text>
</comment>
<reference evidence="1 2" key="1">
    <citation type="submission" date="2024-09" db="EMBL/GenBank/DDBJ databases">
        <title>Laminarin stimulates single cell rates of sulfate reduction while oxygen inhibits transcriptomic activity in coastal marine sediment.</title>
        <authorList>
            <person name="Lindsay M."/>
            <person name="Orcutt B."/>
            <person name="Emerson D."/>
            <person name="Stepanauskas R."/>
            <person name="D'Angelo T."/>
        </authorList>
    </citation>
    <scope>NUCLEOTIDE SEQUENCE [LARGE SCALE GENOMIC DNA]</scope>
    <source>
        <strain evidence="1">SAG AM-311-K15</strain>
    </source>
</reference>
<dbReference type="EMBL" id="JBHPBY010000123">
    <property type="protein sequence ID" value="MFC1850774.1"/>
    <property type="molecule type" value="Genomic_DNA"/>
</dbReference>
<organism evidence="1 2">
    <name type="scientific">candidate division CSSED10-310 bacterium</name>
    <dbReference type="NCBI Taxonomy" id="2855610"/>
    <lineage>
        <taxon>Bacteria</taxon>
        <taxon>Bacteria division CSSED10-310</taxon>
    </lineage>
</organism>
<name>A0ABV6YX46_UNCC1</name>
<evidence type="ECO:0000313" key="2">
    <source>
        <dbReference type="Proteomes" id="UP001594351"/>
    </source>
</evidence>
<dbReference type="Proteomes" id="UP001594351">
    <property type="component" value="Unassembled WGS sequence"/>
</dbReference>
<evidence type="ECO:0008006" key="3">
    <source>
        <dbReference type="Google" id="ProtNLM"/>
    </source>
</evidence>
<gene>
    <name evidence="1" type="ORF">ACFL27_11325</name>
</gene>
<proteinExistence type="predicted"/>